<evidence type="ECO:0000313" key="1">
    <source>
        <dbReference type="EMBL" id="GMG54557.1"/>
    </source>
</evidence>
<protein>
    <submittedName>
        <fullName evidence="1">Unnamed protein product</fullName>
    </submittedName>
</protein>
<accession>A0ABQ6L934</accession>
<proteinExistence type="predicted"/>
<evidence type="ECO:0000313" key="2">
    <source>
        <dbReference type="Proteomes" id="UP001165189"/>
    </source>
</evidence>
<keyword evidence="2" id="KW-1185">Reference proteome</keyword>
<sequence length="135" mass="14828">MLRSACTDGPTGPNCLTDDHIQAHGYKKEGSSLMYICPIPTEPERGIRQTPELQLLYLSATHLCGPWKNNLRYKVREFDPAAFDCLPVTRKVSSSTLRRRVCLVELPRGAGKTSCDAGGELACGFCNFDAHLSAL</sequence>
<comment type="caution">
    <text evidence="1">The sequence shown here is derived from an EMBL/GenBank/DDBJ whole genome shotgun (WGS) entry which is preliminary data.</text>
</comment>
<reference evidence="1" key="1">
    <citation type="submission" date="2023-04" db="EMBL/GenBank/DDBJ databases">
        <title>Aspergillus oryzae var. brunneus NBRC 4377.</title>
        <authorList>
            <person name="Ichikawa N."/>
            <person name="Sato H."/>
            <person name="Tonouchi N."/>
        </authorList>
    </citation>
    <scope>NUCLEOTIDE SEQUENCE</scope>
    <source>
        <strain evidence="1">NBRC 4377</strain>
    </source>
</reference>
<organism evidence="1 2">
    <name type="scientific">Aspergillus oryzae var. brunneus</name>
    <dbReference type="NCBI Taxonomy" id="332754"/>
    <lineage>
        <taxon>Eukaryota</taxon>
        <taxon>Fungi</taxon>
        <taxon>Dikarya</taxon>
        <taxon>Ascomycota</taxon>
        <taxon>Pezizomycotina</taxon>
        <taxon>Eurotiomycetes</taxon>
        <taxon>Eurotiomycetidae</taxon>
        <taxon>Eurotiales</taxon>
        <taxon>Aspergillaceae</taxon>
        <taxon>Aspergillus</taxon>
        <taxon>Aspergillus subgen. Circumdati</taxon>
    </lineage>
</organism>
<gene>
    <name evidence="1" type="ORF">Aory05_001280400</name>
</gene>
<dbReference type="EMBL" id="BSYB01000091">
    <property type="protein sequence ID" value="GMG54557.1"/>
    <property type="molecule type" value="Genomic_DNA"/>
</dbReference>
<name>A0ABQ6L934_ASPOZ</name>
<dbReference type="Proteomes" id="UP001165189">
    <property type="component" value="Unassembled WGS sequence"/>
</dbReference>